<feature type="transmembrane region" description="Helical" evidence="8">
    <location>
        <begin position="897"/>
        <end position="919"/>
    </location>
</feature>
<feature type="region of interest" description="Disordered" evidence="7">
    <location>
        <begin position="535"/>
        <end position="632"/>
    </location>
</feature>
<proteinExistence type="inferred from homology"/>
<dbReference type="InterPro" id="IPR003838">
    <property type="entry name" value="ABC3_permease_C"/>
</dbReference>
<feature type="domain" description="ABC3 transporter permease C-terminal" evidence="9">
    <location>
        <begin position="268"/>
        <end position="387"/>
    </location>
</feature>
<accession>A0A7X6MJT3</accession>
<dbReference type="InterPro" id="IPR050250">
    <property type="entry name" value="Macrolide_Exporter_MacB"/>
</dbReference>
<feature type="transmembrane region" description="Helical" evidence="8">
    <location>
        <begin position="408"/>
        <end position="427"/>
    </location>
</feature>
<organism evidence="10 11">
    <name type="scientific">Nocardiopsis alborubida</name>
    <dbReference type="NCBI Taxonomy" id="146802"/>
    <lineage>
        <taxon>Bacteria</taxon>
        <taxon>Bacillati</taxon>
        <taxon>Actinomycetota</taxon>
        <taxon>Actinomycetes</taxon>
        <taxon>Streptosporangiales</taxon>
        <taxon>Nocardiopsidaceae</taxon>
        <taxon>Nocardiopsis</taxon>
    </lineage>
</organism>
<evidence type="ECO:0000256" key="6">
    <source>
        <dbReference type="ARBA" id="ARBA00038076"/>
    </source>
</evidence>
<evidence type="ECO:0000259" key="9">
    <source>
        <dbReference type="Pfam" id="PF02687"/>
    </source>
</evidence>
<dbReference type="Proteomes" id="UP000553209">
    <property type="component" value="Unassembled WGS sequence"/>
</dbReference>
<name>A0A7X6MJT3_9ACTN</name>
<evidence type="ECO:0000256" key="4">
    <source>
        <dbReference type="ARBA" id="ARBA00022989"/>
    </source>
</evidence>
<gene>
    <name evidence="10" type="ORF">HGB44_24330</name>
</gene>
<keyword evidence="5 8" id="KW-0472">Membrane</keyword>
<feature type="compositionally biased region" description="Acidic residues" evidence="7">
    <location>
        <begin position="549"/>
        <end position="561"/>
    </location>
</feature>
<sequence length="936" mass="95611">MLRTTLAGLRLHKSRYVTTVLAILLGVMFVSGTMVFADTLNASYEKSVMGSATSVDTIAVPTEPEFDPESTEPPEEPVPFTDEQLDAVRALPEVAGAGGLLKSEAVLLDSDGRAVGFMPPAAVGLGEVSRFSADEGSLPASGDEIALATSTAEQTGFAVGDTVTVLDAEGDKRDFTLTGLVEFGVDPSYSSGGAVVFDPDTTREMTGVTGYAEIDVLAAEGRTPQEVTDAVAAELGGAAEVSTGEQFGLDMAESVGGQAEMMRIALLLFAFIAMFVAGIVIYNTFAILIAQRQRELALLRCVGAKRGQVFRSVLTESVVVGLVSSALGVLAGVGVGMAGATYGGPLLGSGEAVPVVITPTAVLVGLAVGTVVTVFSAMVPATRATRVAPLAALRTSATAAGLEKGTGWIRVVFGLLTFAVAAVLVGLTQMMGPDTMGPVIVTAAALTAFVGVVVLGPLLVRGIVRVVGVPLRKVGVPSMLAVDNSTRSPRRAATAMIALTVGATLITGYSVISASVETTLSQQLEEQFPVDYQITPQFSLERTGTATETAEDPEGAEDPEASEQTGGAEQTPAGGEEAAAQDAPAEGMAGEGPADGAEGPVEPGEPGEGAIAGEDSGAQAAPEAGATEVPEFPTIPSEVRVALEGQSALGKVIGQRSTYVETDGDQSFPVYTYPGAELGVDLTSDTVEGDVTDMGPGRATVTEGYAEGAGVGDTLTLPAEDGQDLSVEIVAVVEDMQSLTGVTLHPEDFAAAFPSVDEDEMLLIRAAEGADAAEVRDAVYTAVEDYPTMQVGSAAEMKNQFSEVLDIAFYTIAAMLGLAIIIAVFGISNTMALSVLERTRESALLRALGLARGQLRRMLSVEAVLLCLIGAGIGIVLGVVFGWAAGASVLPGMVFSVPFGQIAVFIAIAVLAGLLASVLPARRAASTSITGALASE</sequence>
<evidence type="ECO:0000256" key="8">
    <source>
        <dbReference type="SAM" id="Phobius"/>
    </source>
</evidence>
<feature type="transmembrane region" description="Helical" evidence="8">
    <location>
        <begin position="863"/>
        <end position="885"/>
    </location>
</feature>
<dbReference type="GO" id="GO:0022857">
    <property type="term" value="F:transmembrane transporter activity"/>
    <property type="evidence" value="ECO:0007669"/>
    <property type="project" value="TreeGrafter"/>
</dbReference>
<reference evidence="10 11" key="1">
    <citation type="submission" date="2020-04" db="EMBL/GenBank/DDBJ databases">
        <title>MicrobeNet Type strains.</title>
        <authorList>
            <person name="Nicholson A.C."/>
        </authorList>
    </citation>
    <scope>NUCLEOTIDE SEQUENCE [LARGE SCALE GENOMIC DNA]</scope>
    <source>
        <strain evidence="10 11">ATCC 23612</strain>
    </source>
</reference>
<evidence type="ECO:0000256" key="2">
    <source>
        <dbReference type="ARBA" id="ARBA00022475"/>
    </source>
</evidence>
<feature type="compositionally biased region" description="Low complexity" evidence="7">
    <location>
        <begin position="583"/>
        <end position="614"/>
    </location>
</feature>
<feature type="transmembrane region" description="Helical" evidence="8">
    <location>
        <begin position="807"/>
        <end position="836"/>
    </location>
</feature>
<dbReference type="Pfam" id="PF02687">
    <property type="entry name" value="FtsX"/>
    <property type="match status" value="2"/>
</dbReference>
<keyword evidence="2" id="KW-1003">Cell membrane</keyword>
<feature type="domain" description="ABC3 transporter permease C-terminal" evidence="9">
    <location>
        <begin position="815"/>
        <end position="928"/>
    </location>
</feature>
<evidence type="ECO:0000256" key="3">
    <source>
        <dbReference type="ARBA" id="ARBA00022692"/>
    </source>
</evidence>
<feature type="transmembrane region" description="Helical" evidence="8">
    <location>
        <begin position="439"/>
        <end position="464"/>
    </location>
</feature>
<dbReference type="PANTHER" id="PTHR30572">
    <property type="entry name" value="MEMBRANE COMPONENT OF TRANSPORTER-RELATED"/>
    <property type="match status" value="1"/>
</dbReference>
<evidence type="ECO:0000256" key="5">
    <source>
        <dbReference type="ARBA" id="ARBA00023136"/>
    </source>
</evidence>
<dbReference type="GO" id="GO:0005886">
    <property type="term" value="C:plasma membrane"/>
    <property type="evidence" value="ECO:0007669"/>
    <property type="project" value="UniProtKB-SubCell"/>
</dbReference>
<dbReference type="PANTHER" id="PTHR30572:SF4">
    <property type="entry name" value="ABC TRANSPORTER PERMEASE YTRF"/>
    <property type="match status" value="1"/>
</dbReference>
<keyword evidence="4 8" id="KW-1133">Transmembrane helix</keyword>
<comment type="caution">
    <text evidence="10">The sequence shown here is derived from an EMBL/GenBank/DDBJ whole genome shotgun (WGS) entry which is preliminary data.</text>
</comment>
<keyword evidence="11" id="KW-1185">Reference proteome</keyword>
<comment type="similarity">
    <text evidence="6">Belongs to the ABC-4 integral membrane protein family.</text>
</comment>
<evidence type="ECO:0000313" key="10">
    <source>
        <dbReference type="EMBL" id="NKZ00771.1"/>
    </source>
</evidence>
<protein>
    <submittedName>
        <fullName evidence="10">FtsX-like permease family protein</fullName>
    </submittedName>
</protein>
<comment type="subcellular location">
    <subcellularLocation>
        <location evidence="1">Cell membrane</location>
        <topology evidence="1">Multi-pass membrane protein</topology>
    </subcellularLocation>
</comment>
<dbReference type="EMBL" id="JAAXPG010000027">
    <property type="protein sequence ID" value="NKZ00771.1"/>
    <property type="molecule type" value="Genomic_DNA"/>
</dbReference>
<dbReference type="AlphaFoldDB" id="A0A7X6MJT3"/>
<feature type="transmembrane region" description="Helical" evidence="8">
    <location>
        <begin position="492"/>
        <end position="512"/>
    </location>
</feature>
<keyword evidence="3 8" id="KW-0812">Transmembrane</keyword>
<feature type="transmembrane region" description="Helical" evidence="8">
    <location>
        <begin position="264"/>
        <end position="290"/>
    </location>
</feature>
<dbReference type="RefSeq" id="WP_061081394.1">
    <property type="nucleotide sequence ID" value="NZ_JAAXPG010000027.1"/>
</dbReference>
<feature type="transmembrane region" description="Helical" evidence="8">
    <location>
        <begin position="318"/>
        <end position="340"/>
    </location>
</feature>
<evidence type="ECO:0000313" key="11">
    <source>
        <dbReference type="Proteomes" id="UP000553209"/>
    </source>
</evidence>
<evidence type="ECO:0000256" key="1">
    <source>
        <dbReference type="ARBA" id="ARBA00004651"/>
    </source>
</evidence>
<feature type="transmembrane region" description="Helical" evidence="8">
    <location>
        <begin position="352"/>
        <end position="379"/>
    </location>
</feature>
<evidence type="ECO:0000256" key="7">
    <source>
        <dbReference type="SAM" id="MobiDB-lite"/>
    </source>
</evidence>